<keyword evidence="2" id="KW-1185">Reference proteome</keyword>
<dbReference type="Proteomes" id="UP000284842">
    <property type="component" value="Unassembled WGS sequence"/>
</dbReference>
<evidence type="ECO:0000313" key="1">
    <source>
        <dbReference type="EMBL" id="PPQ82450.1"/>
    </source>
</evidence>
<dbReference type="EMBL" id="NHTK01005158">
    <property type="protein sequence ID" value="PPQ82450.1"/>
    <property type="molecule type" value="Genomic_DNA"/>
</dbReference>
<protein>
    <submittedName>
        <fullName evidence="1">Uncharacterized protein</fullName>
    </submittedName>
</protein>
<dbReference type="InParanoid" id="A0A409WV94"/>
<sequence>MPYSHSHAYPRAKDNYYPIQGRVYQAEAAGPHFRNIMTHDNGRQHFALTQSVMHHDVQPYTHFSEAIVMDRRKRHTFYVFFKNHCRLPVNGPIRKLTGQEWRGNMVVMRGSANGEGIVNMRGRDAHLSDFLIKRIVHSIKQGRRVRRPKQLIYTRRS</sequence>
<dbReference type="AlphaFoldDB" id="A0A409WV94"/>
<reference evidence="1 2" key="1">
    <citation type="journal article" date="2018" name="Evol. Lett.">
        <title>Horizontal gene cluster transfer increased hallucinogenic mushroom diversity.</title>
        <authorList>
            <person name="Reynolds H.T."/>
            <person name="Vijayakumar V."/>
            <person name="Gluck-Thaler E."/>
            <person name="Korotkin H.B."/>
            <person name="Matheny P.B."/>
            <person name="Slot J.C."/>
        </authorList>
    </citation>
    <scope>NUCLEOTIDE SEQUENCE [LARGE SCALE GENOMIC DNA]</scope>
    <source>
        <strain evidence="1 2">2629</strain>
    </source>
</reference>
<gene>
    <name evidence="1" type="ORF">CVT24_002471</name>
</gene>
<proteinExistence type="predicted"/>
<organism evidence="1 2">
    <name type="scientific">Panaeolus cyanescens</name>
    <dbReference type="NCBI Taxonomy" id="181874"/>
    <lineage>
        <taxon>Eukaryota</taxon>
        <taxon>Fungi</taxon>
        <taxon>Dikarya</taxon>
        <taxon>Basidiomycota</taxon>
        <taxon>Agaricomycotina</taxon>
        <taxon>Agaricomycetes</taxon>
        <taxon>Agaricomycetidae</taxon>
        <taxon>Agaricales</taxon>
        <taxon>Agaricineae</taxon>
        <taxon>Galeropsidaceae</taxon>
        <taxon>Panaeolus</taxon>
    </lineage>
</organism>
<dbReference type="STRING" id="181874.A0A409WV94"/>
<evidence type="ECO:0000313" key="2">
    <source>
        <dbReference type="Proteomes" id="UP000284842"/>
    </source>
</evidence>
<dbReference type="OrthoDB" id="2916406at2759"/>
<accession>A0A409WV94</accession>
<comment type="caution">
    <text evidence="1">The sequence shown here is derived from an EMBL/GenBank/DDBJ whole genome shotgun (WGS) entry which is preliminary data.</text>
</comment>
<name>A0A409WV94_9AGAR</name>